<dbReference type="Gene3D" id="2.20.200.10">
    <property type="entry name" value="Outer membrane efflux proteins (OEP)"/>
    <property type="match status" value="1"/>
</dbReference>
<keyword evidence="2" id="KW-0564">Palmitate</keyword>
<evidence type="ECO:0000256" key="1">
    <source>
        <dbReference type="ARBA" id="ARBA00007613"/>
    </source>
</evidence>
<evidence type="ECO:0000256" key="3">
    <source>
        <dbReference type="SAM" id="MobiDB-lite"/>
    </source>
</evidence>
<dbReference type="KEGG" id="dia:Dtpsy_3371"/>
<reference evidence="4 5" key="1">
    <citation type="journal article" date="2010" name="J. Bacteriol.">
        <title>Completed genome sequence of the anaerobic iron-oxidizing bacterium Acidovorax ebreus strain TPSY.</title>
        <authorList>
            <person name="Byrne-Bailey K.G."/>
            <person name="Weber K.A."/>
            <person name="Chair A.H."/>
            <person name="Bose S."/>
            <person name="Knox T."/>
            <person name="Spanbauer T.L."/>
            <person name="Chertkov O."/>
            <person name="Coates J.D."/>
        </authorList>
    </citation>
    <scope>NUCLEOTIDE SEQUENCE [LARGE SCALE GENOMIC DNA]</scope>
    <source>
        <strain evidence="4 5">TPSY</strain>
    </source>
</reference>
<evidence type="ECO:0000256" key="2">
    <source>
        <dbReference type="RuleBase" id="RU362097"/>
    </source>
</evidence>
<dbReference type="AlphaFoldDB" id="A0A9J9UCG7"/>
<feature type="signal peptide" evidence="2">
    <location>
        <begin position="1"/>
        <end position="19"/>
    </location>
</feature>
<keyword evidence="2" id="KW-0812">Transmembrane</keyword>
<proteinExistence type="inferred from homology"/>
<dbReference type="NCBIfam" id="TIGR01845">
    <property type="entry name" value="outer_NodT"/>
    <property type="match status" value="1"/>
</dbReference>
<keyword evidence="2" id="KW-0472">Membrane</keyword>
<dbReference type="GO" id="GO:0005886">
    <property type="term" value="C:plasma membrane"/>
    <property type="evidence" value="ECO:0007669"/>
    <property type="project" value="UniProtKB-SubCell"/>
</dbReference>
<keyword evidence="5" id="KW-1185">Reference proteome</keyword>
<keyword evidence="2" id="KW-0732">Signal</keyword>
<sequence length="484" mass="51258">MKRPVLQRLALSTLPLALAACAVQRPPAAVQAPAPSAWHAPLPHQGSVADLAGWWQRHSDPLLGALIVDAQALSPTVAEAGARLAQARAQQTAARAALLPSLDAQASASRGFNEQVRGVATTAQAGLQAGWEIDLFGRNAAVADAARERLAGAQAQWHEARVSVAAETALQYSNWHHCARQLQVAQADARSRGETARLTRESERAGFTAPATAALATASQADSAVRAEQQRLQCEVIVKTLVALTGRDEPLLRSQLAAAPPLHPPEQLFSIDGLPAQTLAQRPDVYAAEREVAAASAEVGDAQAQRYPRLTLSGTIGRGLVRTAGVQATSNTWSIGPLAVTLPLFDGGRRAAQVDAARARYDSAAQAYRAQVRQAVSEVEQALARLDSTARRSTDARRAAEDYRRSFTATQERWRAGLASLVELEDARRTALASDTAVVALEQERMAAWVALYRAAGGGWTPEVDAPAAQTSTQATTTPPSSSH</sequence>
<feature type="chain" id="PRO_5039961943" evidence="2">
    <location>
        <begin position="20"/>
        <end position="484"/>
    </location>
</feature>
<comment type="subcellular location">
    <subcellularLocation>
        <location evidence="2">Cell membrane</location>
        <topology evidence="2">Lipid-anchor</topology>
    </subcellularLocation>
</comment>
<comment type="similarity">
    <text evidence="1 2">Belongs to the outer membrane factor (OMF) (TC 1.B.17) family.</text>
</comment>
<gene>
    <name evidence="4" type="ordered locus">Dtpsy_3371</name>
</gene>
<organism evidence="4 5">
    <name type="scientific">Acidovorax ebreus (strain TPSY)</name>
    <name type="common">Diaphorobacter sp. (strain TPSY)</name>
    <dbReference type="NCBI Taxonomy" id="535289"/>
    <lineage>
        <taxon>Bacteria</taxon>
        <taxon>Pseudomonadati</taxon>
        <taxon>Pseudomonadota</taxon>
        <taxon>Betaproteobacteria</taxon>
        <taxon>Burkholderiales</taxon>
        <taxon>Comamonadaceae</taxon>
        <taxon>Diaphorobacter</taxon>
    </lineage>
</organism>
<feature type="compositionally biased region" description="Low complexity" evidence="3">
    <location>
        <begin position="466"/>
        <end position="484"/>
    </location>
</feature>
<evidence type="ECO:0000313" key="4">
    <source>
        <dbReference type="EMBL" id="ACM34798.1"/>
    </source>
</evidence>
<accession>A0A9J9UCG7</accession>
<dbReference type="InterPro" id="IPR010131">
    <property type="entry name" value="MdtP/NodT-like"/>
</dbReference>
<feature type="region of interest" description="Disordered" evidence="3">
    <location>
        <begin position="464"/>
        <end position="484"/>
    </location>
</feature>
<dbReference type="Pfam" id="PF02321">
    <property type="entry name" value="OEP"/>
    <property type="match status" value="2"/>
</dbReference>
<dbReference type="EMBL" id="CP001392">
    <property type="protein sequence ID" value="ACM34798.1"/>
    <property type="molecule type" value="Genomic_DNA"/>
</dbReference>
<dbReference type="PROSITE" id="PS51257">
    <property type="entry name" value="PROKAR_LIPOPROTEIN"/>
    <property type="match status" value="1"/>
</dbReference>
<dbReference type="InterPro" id="IPR003423">
    <property type="entry name" value="OMP_efflux"/>
</dbReference>
<dbReference type="RefSeq" id="WP_015914589.1">
    <property type="nucleotide sequence ID" value="NC_011992.1"/>
</dbReference>
<dbReference type="Proteomes" id="UP000000450">
    <property type="component" value="Chromosome"/>
</dbReference>
<protein>
    <submittedName>
        <fullName evidence="4">RND efflux system, outer membrane lipoprotein, NodT family</fullName>
    </submittedName>
</protein>
<keyword evidence="2" id="KW-1134">Transmembrane beta strand</keyword>
<dbReference type="PANTHER" id="PTHR30203:SF32">
    <property type="entry name" value="CATION EFFLUX SYSTEM PROTEIN CUSC"/>
    <property type="match status" value="1"/>
</dbReference>
<keyword evidence="2 4" id="KW-0449">Lipoprotein</keyword>
<dbReference type="PANTHER" id="PTHR30203">
    <property type="entry name" value="OUTER MEMBRANE CATION EFFLUX PROTEIN"/>
    <property type="match status" value="1"/>
</dbReference>
<dbReference type="GO" id="GO:0015562">
    <property type="term" value="F:efflux transmembrane transporter activity"/>
    <property type="evidence" value="ECO:0007669"/>
    <property type="project" value="InterPro"/>
</dbReference>
<dbReference type="SUPFAM" id="SSF56954">
    <property type="entry name" value="Outer membrane efflux proteins (OEP)"/>
    <property type="match status" value="1"/>
</dbReference>
<dbReference type="Gene3D" id="1.20.1600.10">
    <property type="entry name" value="Outer membrane efflux proteins (OEP)"/>
    <property type="match status" value="1"/>
</dbReference>
<evidence type="ECO:0000313" key="5">
    <source>
        <dbReference type="Proteomes" id="UP000000450"/>
    </source>
</evidence>
<name>A0A9J9UCG7_ACIET</name>